<evidence type="ECO:0000313" key="3">
    <source>
        <dbReference type="Proteomes" id="UP000033500"/>
    </source>
</evidence>
<name>A0A0F4SNX7_PSEFL</name>
<feature type="chain" id="PRO_5002477627" description="Lipoprotein" evidence="1">
    <location>
        <begin position="23"/>
        <end position="111"/>
    </location>
</feature>
<dbReference type="PATRIC" id="fig|294.131.peg.5716"/>
<dbReference type="EMBL" id="LACD01000051">
    <property type="protein sequence ID" value="KJZ33450.1"/>
    <property type="molecule type" value="Genomic_DNA"/>
</dbReference>
<gene>
    <name evidence="2" type="ORF">VC34_29770</name>
</gene>
<dbReference type="PROSITE" id="PS51257">
    <property type="entry name" value="PROKAR_LIPOPROTEIN"/>
    <property type="match status" value="1"/>
</dbReference>
<evidence type="ECO:0000256" key="1">
    <source>
        <dbReference type="SAM" id="SignalP"/>
    </source>
</evidence>
<protein>
    <recommendedName>
        <fullName evidence="4">Lipoprotein</fullName>
    </recommendedName>
</protein>
<organism evidence="2 3">
    <name type="scientific">Pseudomonas fluorescens</name>
    <dbReference type="NCBI Taxonomy" id="294"/>
    <lineage>
        <taxon>Bacteria</taxon>
        <taxon>Pseudomonadati</taxon>
        <taxon>Pseudomonadota</taxon>
        <taxon>Gammaproteobacteria</taxon>
        <taxon>Pseudomonadales</taxon>
        <taxon>Pseudomonadaceae</taxon>
        <taxon>Pseudomonas</taxon>
    </lineage>
</organism>
<keyword evidence="1" id="KW-0732">Signal</keyword>
<comment type="caution">
    <text evidence="2">The sequence shown here is derived from an EMBL/GenBank/DDBJ whole genome shotgun (WGS) entry which is preliminary data.</text>
</comment>
<dbReference type="Proteomes" id="UP000033500">
    <property type="component" value="Unassembled WGS sequence"/>
</dbReference>
<evidence type="ECO:0000313" key="2">
    <source>
        <dbReference type="EMBL" id="KJZ33450.1"/>
    </source>
</evidence>
<dbReference type="RefSeq" id="WP_046049805.1">
    <property type="nucleotide sequence ID" value="NZ_LACD01000051.1"/>
</dbReference>
<feature type="signal peptide" evidence="1">
    <location>
        <begin position="1"/>
        <end position="22"/>
    </location>
</feature>
<reference evidence="2 3" key="1">
    <citation type="submission" date="2015-03" db="EMBL/GenBank/DDBJ databases">
        <title>Comparative genomics of Pseudomonas insights into diversity of traits involved in vanlence and defense.</title>
        <authorList>
            <person name="Qin Y."/>
        </authorList>
    </citation>
    <scope>NUCLEOTIDE SEQUENCE [LARGE SCALE GENOMIC DNA]</scope>
    <source>
        <strain evidence="2 3">C3</strain>
    </source>
</reference>
<sequence>MRKLIGGVGLALLAGCSLPASLVPGEPNLSKYSDKAPKDYAACVLPAWRKEIPHTTQSAISNGYRVTAPSIITADEIVDIVKSKDGSHVSLYQGPPWAKSGALRQAVRDCL</sequence>
<proteinExistence type="predicted"/>
<dbReference type="AlphaFoldDB" id="A0A0F4SNX7"/>
<evidence type="ECO:0008006" key="4">
    <source>
        <dbReference type="Google" id="ProtNLM"/>
    </source>
</evidence>
<accession>A0A0F4SNX7</accession>